<keyword evidence="2" id="KW-0472">Membrane</keyword>
<accession>A0ABW5DA42</accession>
<name>A0ABW5DA42_9BACT</name>
<organism evidence="3 4">
    <name type="scientific">Luteolibacter algae</name>
    <dbReference type="NCBI Taxonomy" id="454151"/>
    <lineage>
        <taxon>Bacteria</taxon>
        <taxon>Pseudomonadati</taxon>
        <taxon>Verrucomicrobiota</taxon>
        <taxon>Verrucomicrobiia</taxon>
        <taxon>Verrucomicrobiales</taxon>
        <taxon>Verrucomicrobiaceae</taxon>
        <taxon>Luteolibacter</taxon>
    </lineage>
</organism>
<feature type="region of interest" description="Disordered" evidence="1">
    <location>
        <begin position="41"/>
        <end position="96"/>
    </location>
</feature>
<keyword evidence="4" id="KW-1185">Reference proteome</keyword>
<keyword evidence="2" id="KW-0812">Transmembrane</keyword>
<protein>
    <submittedName>
        <fullName evidence="3">Uncharacterized protein</fullName>
    </submittedName>
</protein>
<feature type="compositionally biased region" description="Low complexity" evidence="1">
    <location>
        <begin position="53"/>
        <end position="63"/>
    </location>
</feature>
<comment type="caution">
    <text evidence="3">The sequence shown here is derived from an EMBL/GenBank/DDBJ whole genome shotgun (WGS) entry which is preliminary data.</text>
</comment>
<dbReference type="Proteomes" id="UP001597375">
    <property type="component" value="Unassembled WGS sequence"/>
</dbReference>
<proteinExistence type="predicted"/>
<reference evidence="4" key="1">
    <citation type="journal article" date="2019" name="Int. J. Syst. Evol. Microbiol.">
        <title>The Global Catalogue of Microorganisms (GCM) 10K type strain sequencing project: providing services to taxonomists for standard genome sequencing and annotation.</title>
        <authorList>
            <consortium name="The Broad Institute Genomics Platform"/>
            <consortium name="The Broad Institute Genome Sequencing Center for Infectious Disease"/>
            <person name="Wu L."/>
            <person name="Ma J."/>
        </authorList>
    </citation>
    <scope>NUCLEOTIDE SEQUENCE [LARGE SCALE GENOMIC DNA]</scope>
    <source>
        <strain evidence="4">CGMCC 4.7106</strain>
    </source>
</reference>
<dbReference type="EMBL" id="JBHUIT010000031">
    <property type="protein sequence ID" value="MFD2257606.1"/>
    <property type="molecule type" value="Genomic_DNA"/>
</dbReference>
<evidence type="ECO:0000256" key="1">
    <source>
        <dbReference type="SAM" id="MobiDB-lite"/>
    </source>
</evidence>
<keyword evidence="2" id="KW-1133">Transmembrane helix</keyword>
<evidence type="ECO:0000256" key="2">
    <source>
        <dbReference type="SAM" id="Phobius"/>
    </source>
</evidence>
<gene>
    <name evidence="3" type="ORF">ACFSSA_13060</name>
</gene>
<evidence type="ECO:0000313" key="4">
    <source>
        <dbReference type="Proteomes" id="UP001597375"/>
    </source>
</evidence>
<evidence type="ECO:0000313" key="3">
    <source>
        <dbReference type="EMBL" id="MFD2257606.1"/>
    </source>
</evidence>
<dbReference type="RefSeq" id="WP_386820922.1">
    <property type="nucleotide sequence ID" value="NZ_JBHUIT010000031.1"/>
</dbReference>
<sequence>MSDFSQTPQQRDFHCPSCNGRIVIPFSLPSTTGPCPHCQATITSPPPPEAEPHTPAAAAVAPGIPVPPPPSNESTPDSPPIASEQMPAPSQNAPAIPERRDGAETQITQPAPAIPKKKKGSSGIIPAMLGLFALILAGGGAVYYLSNQMGNKVDPPNLNGSPEDQEIKEANYIRIGWQKDAFEVLDKYLTGTSVDSKLPYVRDGAALRPKMESFYGGVEINDSDTPADSFSIQELSEEDRKRGIFMLTYDQPPQFALKEFFRPLASLEVQYGIDEADILLSTMARVSNFAMEPVRVHAFFKRVNGELKLDWEVFAQTKYRIFRNFVELPDIGQSETFRVLIVEDVPDKGQGVVGARTYRLADPANITDSARVNVKLDSEIGRALSIINWRGTKQTTPITRTATVELEWTGSPDSPTLDIKRFICWEFLGLGGKEIPSNAAN</sequence>
<feature type="transmembrane region" description="Helical" evidence="2">
    <location>
        <begin position="124"/>
        <end position="145"/>
    </location>
</feature>